<dbReference type="STRING" id="1450537.A0A395HVB4"/>
<dbReference type="VEuPathDB" id="FungiDB:BO97DRAFT_406084"/>
<dbReference type="AlphaFoldDB" id="A0A395HVB4"/>
<dbReference type="InterPro" id="IPR039556">
    <property type="entry name" value="ICL/PEPM"/>
</dbReference>
<reference evidence="1 2" key="1">
    <citation type="submission" date="2018-02" db="EMBL/GenBank/DDBJ databases">
        <title>The genomes of Aspergillus section Nigri reveals drivers in fungal speciation.</title>
        <authorList>
            <consortium name="DOE Joint Genome Institute"/>
            <person name="Vesth T.C."/>
            <person name="Nybo J."/>
            <person name="Theobald S."/>
            <person name="Brandl J."/>
            <person name="Frisvad J.C."/>
            <person name="Nielsen K.F."/>
            <person name="Lyhne E.K."/>
            <person name="Kogle M.E."/>
            <person name="Kuo A."/>
            <person name="Riley R."/>
            <person name="Clum A."/>
            <person name="Nolan M."/>
            <person name="Lipzen A."/>
            <person name="Salamov A."/>
            <person name="Henrissat B."/>
            <person name="Wiebenga A."/>
            <person name="De vries R.P."/>
            <person name="Grigoriev I.V."/>
            <person name="Mortensen U.H."/>
            <person name="Andersen M.R."/>
            <person name="Baker S.E."/>
        </authorList>
    </citation>
    <scope>NUCLEOTIDE SEQUENCE [LARGE SCALE GENOMIC DNA]</scope>
    <source>
        <strain evidence="1 2">CBS 101889</strain>
    </source>
</reference>
<dbReference type="PANTHER" id="PTHR42905">
    <property type="entry name" value="PHOSPHOENOLPYRUVATE CARBOXYLASE"/>
    <property type="match status" value="1"/>
</dbReference>
<protein>
    <submittedName>
        <fullName evidence="1">Phosphoenolpyruvate/pyruvate domain-containing protein</fullName>
    </submittedName>
</protein>
<keyword evidence="2" id="KW-1185">Reference proteome</keyword>
<dbReference type="CDD" id="cd00377">
    <property type="entry name" value="ICL_PEPM"/>
    <property type="match status" value="1"/>
</dbReference>
<accession>A0A395HVB4</accession>
<keyword evidence="1" id="KW-0670">Pyruvate</keyword>
<dbReference type="Gene3D" id="3.20.20.60">
    <property type="entry name" value="Phosphoenolpyruvate-binding domains"/>
    <property type="match status" value="1"/>
</dbReference>
<dbReference type="InterPro" id="IPR015813">
    <property type="entry name" value="Pyrv/PenolPyrv_kinase-like_dom"/>
</dbReference>
<dbReference type="PANTHER" id="PTHR42905:SF16">
    <property type="entry name" value="CARBOXYPHOSPHONOENOLPYRUVATE PHOSPHONOMUTASE-LIKE PROTEIN (AFU_ORTHOLOGUE AFUA_5G07230)"/>
    <property type="match status" value="1"/>
</dbReference>
<gene>
    <name evidence="1" type="ORF">BO97DRAFT_406084</name>
</gene>
<dbReference type="Pfam" id="PF13714">
    <property type="entry name" value="PEP_mutase"/>
    <property type="match status" value="1"/>
</dbReference>
<dbReference type="GO" id="GO:0003824">
    <property type="term" value="F:catalytic activity"/>
    <property type="evidence" value="ECO:0007669"/>
    <property type="project" value="InterPro"/>
</dbReference>
<proteinExistence type="predicted"/>
<dbReference type="SUPFAM" id="SSF51621">
    <property type="entry name" value="Phosphoenolpyruvate/pyruvate domain"/>
    <property type="match status" value="1"/>
</dbReference>
<dbReference type="GeneID" id="37199627"/>
<dbReference type="RefSeq" id="XP_025550894.1">
    <property type="nucleotide sequence ID" value="XM_025695338.1"/>
</dbReference>
<dbReference type="EMBL" id="KZ824287">
    <property type="protein sequence ID" value="RAL11740.1"/>
    <property type="molecule type" value="Genomic_DNA"/>
</dbReference>
<name>A0A395HVB4_ASPHC</name>
<dbReference type="Proteomes" id="UP000248961">
    <property type="component" value="Unassembled WGS sequence"/>
</dbReference>
<organism evidence="1 2">
    <name type="scientific">Aspergillus homomorphus (strain CBS 101889)</name>
    <dbReference type="NCBI Taxonomy" id="1450537"/>
    <lineage>
        <taxon>Eukaryota</taxon>
        <taxon>Fungi</taxon>
        <taxon>Dikarya</taxon>
        <taxon>Ascomycota</taxon>
        <taxon>Pezizomycotina</taxon>
        <taxon>Eurotiomycetes</taxon>
        <taxon>Eurotiomycetidae</taxon>
        <taxon>Eurotiales</taxon>
        <taxon>Aspergillaceae</taxon>
        <taxon>Aspergillus</taxon>
        <taxon>Aspergillus subgen. Circumdati</taxon>
    </lineage>
</organism>
<dbReference type="OrthoDB" id="429143at2759"/>
<evidence type="ECO:0000313" key="2">
    <source>
        <dbReference type="Proteomes" id="UP000248961"/>
    </source>
</evidence>
<dbReference type="InterPro" id="IPR040442">
    <property type="entry name" value="Pyrv_kinase-like_dom_sf"/>
</dbReference>
<evidence type="ECO:0000313" key="1">
    <source>
        <dbReference type="EMBL" id="RAL11740.1"/>
    </source>
</evidence>
<sequence>MTSRQNSLAQHFKSLHRPHHPLILANVYDGASAKAVAALPTAQAIATASFAVAAAAGISDEELSREELLRSAKAIAATVRPTGKPLTVDIRDGYNADLEAIVTELVAAGVVGVNLEDFDNATKTMYSAAEAVQRIETVLRAARAAGVPDFVVNARCDALLYQGSLEEVIERGRAYLTAGATTVFVWGGRSRGGISREEVVRLVEAFEGRLNVKALPGGLSTEELAEIGVARISVGPGLLLAAMERVTELARALLEGRF</sequence>